<evidence type="ECO:0000259" key="1">
    <source>
        <dbReference type="PROSITE" id="PS50157"/>
    </source>
</evidence>
<sequence>MIDPKHAEFVESVMNGEDDSEPESFRRASLSSEWRLEAIIDRDGEEHLPGGGGVDMAPLKLPVQRVLQETRLQYTLQKGEMWRCSECNVGIYQTEWMARHLVEQHGLDRPESADHVLHVEDYFDKDRECMRHPGCG</sequence>
<feature type="domain" description="C2H2-type" evidence="1">
    <location>
        <begin position="82"/>
        <end position="110"/>
    </location>
</feature>
<dbReference type="PROSITE" id="PS50157">
    <property type="entry name" value="ZINC_FINGER_C2H2_2"/>
    <property type="match status" value="1"/>
</dbReference>
<dbReference type="EMBL" id="AOHU01000100">
    <property type="protein sequence ID" value="ELY25883.1"/>
    <property type="molecule type" value="Genomic_DNA"/>
</dbReference>
<dbReference type="OrthoDB" id="318945at2157"/>
<evidence type="ECO:0000313" key="3">
    <source>
        <dbReference type="Proteomes" id="UP000011532"/>
    </source>
</evidence>
<dbReference type="PROSITE" id="PS00028">
    <property type="entry name" value="ZINC_FINGER_C2H2_1"/>
    <property type="match status" value="1"/>
</dbReference>
<dbReference type="RefSeq" id="WP_004044401.1">
    <property type="nucleotide sequence ID" value="NC_013967.1"/>
</dbReference>
<evidence type="ECO:0000313" key="2">
    <source>
        <dbReference type="EMBL" id="ELY25883.1"/>
    </source>
</evidence>
<dbReference type="Proteomes" id="UP000011532">
    <property type="component" value="Unassembled WGS sequence"/>
</dbReference>
<comment type="caution">
    <text evidence="2">The sequence shown here is derived from an EMBL/GenBank/DDBJ whole genome shotgun (WGS) entry which is preliminary data.</text>
</comment>
<gene>
    <name evidence="2" type="ORF">C498_16079</name>
</gene>
<dbReference type="GeneID" id="8924406"/>
<protein>
    <recommendedName>
        <fullName evidence="1">C2H2-type domain-containing protein</fullName>
    </recommendedName>
</protein>
<reference evidence="3" key="1">
    <citation type="submission" date="2012-11" db="EMBL/GenBank/DDBJ databases">
        <authorList>
            <person name="Becker E.A."/>
            <person name="Seitzer P."/>
            <person name="Tritt A."/>
            <person name="Larsen D."/>
            <person name="Yao A."/>
            <person name="Wu D."/>
            <person name="Darling A."/>
            <person name="Eisen J.A."/>
            <person name="Facciotti M.T."/>
        </authorList>
    </citation>
    <scope>NUCLEOTIDE SEQUENCE [LARGE SCALE GENOMIC DNA]</scope>
    <source>
        <strain evidence="3">ATCC 29605 / DSM 3757 / JCM 8879 / NBRC 14742 / NCIMB 2012 / VKM B-1768 / DS2</strain>
    </source>
</reference>
<dbReference type="AlphaFoldDB" id="A0A384KZ16"/>
<dbReference type="KEGG" id="hvo:HVO_0526"/>
<dbReference type="InterPro" id="IPR013087">
    <property type="entry name" value="Znf_C2H2_type"/>
</dbReference>
<organism evidence="2 3">
    <name type="scientific">Haloferax volcanii (strain ATCC 29605 / DSM 3757 / JCM 8879 / NBRC 14742 / NCIMB 2012 / VKM B-1768 / DS2)</name>
    <name type="common">Halobacterium volcanii</name>
    <dbReference type="NCBI Taxonomy" id="309800"/>
    <lineage>
        <taxon>Archaea</taxon>
        <taxon>Methanobacteriati</taxon>
        <taxon>Methanobacteriota</taxon>
        <taxon>Stenosarchaea group</taxon>
        <taxon>Halobacteria</taxon>
        <taxon>Halobacteriales</taxon>
        <taxon>Haloferacaceae</taxon>
        <taxon>Haloferax</taxon>
    </lineage>
</organism>
<name>A0A384KZ16_HALVD</name>
<proteinExistence type="predicted"/>
<accession>A0A384KZ16</accession>
<reference evidence="2 3" key="2">
    <citation type="journal article" date="2014" name="PLoS Genet.">
        <title>Phylogenetically driven sequencing of extremely halophilic archaea reveals strategies for static and dynamic osmo-response.</title>
        <authorList>
            <person name="Becker E.A."/>
            <person name="Seitzer P.M."/>
            <person name="Tritt A."/>
            <person name="Larsen D."/>
            <person name="Krusor M."/>
            <person name="Yao A.I."/>
            <person name="Wu D."/>
            <person name="Madern D."/>
            <person name="Eisen J.A."/>
            <person name="Darling A.E."/>
            <person name="Facciotti M.T."/>
        </authorList>
    </citation>
    <scope>NUCLEOTIDE SEQUENCE [LARGE SCALE GENOMIC DNA]</scope>
    <source>
        <strain evidence="3">ATCC 29605 / DSM 3757 / JCM 8879 / NBRC 14742 / NCIMB 2012 / VKM B-1768 / DS2</strain>
    </source>
</reference>